<name>A0A1I5L7B3_9ACTN</name>
<dbReference type="STRING" id="1993.SAMN04489713_110267"/>
<keyword evidence="1" id="KW-0812">Transmembrane</keyword>
<dbReference type="Pfam" id="PF10002">
    <property type="entry name" value="DUF2243"/>
    <property type="match status" value="1"/>
</dbReference>
<keyword evidence="1" id="KW-0472">Membrane</keyword>
<organism evidence="2 3">
    <name type="scientific">Actinomadura madurae</name>
    <dbReference type="NCBI Taxonomy" id="1993"/>
    <lineage>
        <taxon>Bacteria</taxon>
        <taxon>Bacillati</taxon>
        <taxon>Actinomycetota</taxon>
        <taxon>Actinomycetes</taxon>
        <taxon>Streptosporangiales</taxon>
        <taxon>Thermomonosporaceae</taxon>
        <taxon>Actinomadura</taxon>
    </lineage>
</organism>
<keyword evidence="3" id="KW-1185">Reference proteome</keyword>
<feature type="transmembrane region" description="Helical" evidence="1">
    <location>
        <begin position="33"/>
        <end position="52"/>
    </location>
</feature>
<dbReference type="InParanoid" id="A0A1I5L7B3"/>
<accession>A0A1I5L7B3</accession>
<evidence type="ECO:0000313" key="3">
    <source>
        <dbReference type="Proteomes" id="UP000183413"/>
    </source>
</evidence>
<dbReference type="InterPro" id="IPR018719">
    <property type="entry name" value="DUF2243_membrane"/>
</dbReference>
<keyword evidence="1" id="KW-1133">Transmembrane helix</keyword>
<evidence type="ECO:0000256" key="1">
    <source>
        <dbReference type="SAM" id="Phobius"/>
    </source>
</evidence>
<reference evidence="2 3" key="1">
    <citation type="submission" date="2016-10" db="EMBL/GenBank/DDBJ databases">
        <authorList>
            <person name="de Groot N.N."/>
        </authorList>
    </citation>
    <scope>NUCLEOTIDE SEQUENCE [LARGE SCALE GENOMIC DNA]</scope>
    <source>
        <strain evidence="2 3">DSM 43067</strain>
    </source>
</reference>
<dbReference type="RefSeq" id="WP_256255473.1">
    <property type="nucleotide sequence ID" value="NZ_FOVH01000010.1"/>
</dbReference>
<gene>
    <name evidence="2" type="ORF">SAMN04489713_110267</name>
</gene>
<evidence type="ECO:0000313" key="2">
    <source>
        <dbReference type="EMBL" id="SFO92766.1"/>
    </source>
</evidence>
<protein>
    <submittedName>
        <fullName evidence="2">Predicted membrane protein</fullName>
    </submittedName>
</protein>
<sequence length="79" mass="8403">MLGVGLGGFVDGILKFYSPHTVSGLEMNTVWDGIFHVVCWLSVLTGLAVLYSRVTHQRSTTRSWGSTTSARALTGSGGT</sequence>
<dbReference type="Proteomes" id="UP000183413">
    <property type="component" value="Unassembled WGS sequence"/>
</dbReference>
<dbReference type="EMBL" id="FOVH01000010">
    <property type="protein sequence ID" value="SFO92766.1"/>
    <property type="molecule type" value="Genomic_DNA"/>
</dbReference>
<proteinExistence type="predicted"/>
<dbReference type="AlphaFoldDB" id="A0A1I5L7B3"/>